<comment type="caution">
    <text evidence="2">The sequence shown here is derived from an EMBL/GenBank/DDBJ whole genome shotgun (WGS) entry which is preliminary data.</text>
</comment>
<dbReference type="InterPro" id="IPR018968">
    <property type="entry name" value="Phasin"/>
</dbReference>
<dbReference type="Proteomes" id="UP000240653">
    <property type="component" value="Unassembled WGS sequence"/>
</dbReference>
<dbReference type="AlphaFoldDB" id="A0A2P7SBY9"/>
<dbReference type="EMBL" id="PXYL01000007">
    <property type="protein sequence ID" value="PSJ59835.1"/>
    <property type="molecule type" value="Genomic_DNA"/>
</dbReference>
<evidence type="ECO:0000313" key="3">
    <source>
        <dbReference type="Proteomes" id="UP000240653"/>
    </source>
</evidence>
<organism evidence="2 3">
    <name type="scientific">Pseudaminobacter soli</name>
    <name type="common">ex Li et al. 2025</name>
    <dbReference type="NCBI Taxonomy" id="1295366"/>
    <lineage>
        <taxon>Bacteria</taxon>
        <taxon>Pseudomonadati</taxon>
        <taxon>Pseudomonadota</taxon>
        <taxon>Alphaproteobacteria</taxon>
        <taxon>Hyphomicrobiales</taxon>
        <taxon>Phyllobacteriaceae</taxon>
        <taxon>Pseudaminobacter</taxon>
    </lineage>
</organism>
<accession>A0A2P7SBY9</accession>
<evidence type="ECO:0000259" key="1">
    <source>
        <dbReference type="Pfam" id="PF09361"/>
    </source>
</evidence>
<dbReference type="Pfam" id="PF09361">
    <property type="entry name" value="Phasin_2"/>
    <property type="match status" value="1"/>
</dbReference>
<proteinExistence type="predicted"/>
<reference evidence="2 3" key="1">
    <citation type="submission" date="2018-03" db="EMBL/GenBank/DDBJ databases">
        <title>The draft genome of Mesorhizobium soli JCM 19897.</title>
        <authorList>
            <person name="Li L."/>
            <person name="Liu L."/>
            <person name="Liang L."/>
            <person name="Wang T."/>
            <person name="Zhang X."/>
        </authorList>
    </citation>
    <scope>NUCLEOTIDE SEQUENCE [LARGE SCALE GENOMIC DNA]</scope>
    <source>
        <strain evidence="2 3">JCM 19897</strain>
    </source>
</reference>
<dbReference type="OrthoDB" id="7678100at2"/>
<dbReference type="RefSeq" id="WP_106724977.1">
    <property type="nucleotide sequence ID" value="NZ_PXYL01000007.1"/>
</dbReference>
<evidence type="ECO:0000313" key="2">
    <source>
        <dbReference type="EMBL" id="PSJ59835.1"/>
    </source>
</evidence>
<name>A0A2P7SBY9_9HYPH</name>
<feature type="domain" description="Phasin" evidence="1">
    <location>
        <begin position="7"/>
        <end position="103"/>
    </location>
</feature>
<gene>
    <name evidence="2" type="ORF">C7I85_15975</name>
</gene>
<sequence length="109" mass="11905">MLQSFDEANKFGKEFVDSGLKSFAAISKSAQAIAVEATEYTKKSFETGTATFEKVMSSGSLEKALEIQTDYAKQAYEGFVAEATKMSELYADLAKEAYKPFESVVAKAK</sequence>
<keyword evidence="3" id="KW-1185">Reference proteome</keyword>
<protein>
    <submittedName>
        <fullName evidence="2">Phasin</fullName>
    </submittedName>
</protein>